<feature type="signal peptide" evidence="2">
    <location>
        <begin position="1"/>
        <end position="23"/>
    </location>
</feature>
<dbReference type="Pfam" id="PF00497">
    <property type="entry name" value="SBP_bac_3"/>
    <property type="match status" value="1"/>
</dbReference>
<dbReference type="InterPro" id="IPR001638">
    <property type="entry name" value="Solute-binding_3/MltF_N"/>
</dbReference>
<evidence type="ECO:0000313" key="5">
    <source>
        <dbReference type="Proteomes" id="UP000252517"/>
    </source>
</evidence>
<dbReference type="Gene3D" id="3.40.190.10">
    <property type="entry name" value="Periplasmic binding protein-like II"/>
    <property type="match status" value="2"/>
</dbReference>
<evidence type="ECO:0000313" key="4">
    <source>
        <dbReference type="EMBL" id="RCK51625.1"/>
    </source>
</evidence>
<proteinExistence type="predicted"/>
<dbReference type="AlphaFoldDB" id="A0A367XD77"/>
<accession>A0A367XD77</accession>
<dbReference type="PANTHER" id="PTHR35936">
    <property type="entry name" value="MEMBRANE-BOUND LYTIC MUREIN TRANSGLYCOSYLASE F"/>
    <property type="match status" value="1"/>
</dbReference>
<feature type="domain" description="Solute-binding protein family 3/N-terminal" evidence="3">
    <location>
        <begin position="31"/>
        <end position="256"/>
    </location>
</feature>
<reference evidence="4 5" key="1">
    <citation type="submission" date="2014-07" db="EMBL/GenBank/DDBJ databases">
        <title>Draft genome sequence of Thalassospira profundimaris S25-3-2.</title>
        <authorList>
            <person name="Lai Q."/>
            <person name="Shao Z."/>
        </authorList>
    </citation>
    <scope>NUCLEOTIDE SEQUENCE [LARGE SCALE GENOMIC DNA]</scope>
    <source>
        <strain evidence="4 5">S25-3-2</strain>
    </source>
</reference>
<dbReference type="EMBL" id="JPWH01000005">
    <property type="protein sequence ID" value="RCK51625.1"/>
    <property type="molecule type" value="Genomic_DNA"/>
</dbReference>
<dbReference type="SMART" id="SM00062">
    <property type="entry name" value="PBPb"/>
    <property type="match status" value="1"/>
</dbReference>
<organism evidence="4 5">
    <name type="scientific">Thalassospira profundimaris</name>
    <dbReference type="NCBI Taxonomy" id="502049"/>
    <lineage>
        <taxon>Bacteria</taxon>
        <taxon>Pseudomonadati</taxon>
        <taxon>Pseudomonadota</taxon>
        <taxon>Alphaproteobacteria</taxon>
        <taxon>Rhodospirillales</taxon>
        <taxon>Thalassospiraceae</taxon>
        <taxon>Thalassospira</taxon>
    </lineage>
</organism>
<keyword evidence="1 2" id="KW-0732">Signal</keyword>
<protein>
    <recommendedName>
        <fullName evidence="3">Solute-binding protein family 3/N-terminal domain-containing protein</fullName>
    </recommendedName>
</protein>
<evidence type="ECO:0000256" key="2">
    <source>
        <dbReference type="SAM" id="SignalP"/>
    </source>
</evidence>
<dbReference type="Proteomes" id="UP000252517">
    <property type="component" value="Unassembled WGS sequence"/>
</dbReference>
<dbReference type="PANTHER" id="PTHR35936:SF35">
    <property type="entry name" value="L-CYSTINE-BINDING PROTEIN TCYJ"/>
    <property type="match status" value="1"/>
</dbReference>
<gene>
    <name evidence="4" type="ORF">TH25_07965</name>
</gene>
<feature type="chain" id="PRO_5017051710" description="Solute-binding protein family 3/N-terminal domain-containing protein" evidence="2">
    <location>
        <begin position="24"/>
        <end position="275"/>
    </location>
</feature>
<evidence type="ECO:0000256" key="1">
    <source>
        <dbReference type="ARBA" id="ARBA00022729"/>
    </source>
</evidence>
<comment type="caution">
    <text evidence="4">The sequence shown here is derived from an EMBL/GenBank/DDBJ whole genome shotgun (WGS) entry which is preliminary data.</text>
</comment>
<sequence>MSGICLPIWVLMCFVMLTGTALAREQEACHRISVGYSNYPPFSYQTADGRDAGASVEVAKRAFAKMNVMVELTQMPWVRLLQETRNGNIDFVTAAYRTKERQSWASYSDMPIGYERIVAIHAGIFHQDRLTLEDLRQKRGLIRRGDSHGQMVDTAIGKGQLDIFEVPEIDDGLHMLDAGRADYFLTSDAIARNMMQENTFPDLVFDRLDVDGEALYALFSRKSSCHALLTSFNDTIRTLYREDLMPTVLVQYLRSVGSPLVLGMDETIKPLMPAN</sequence>
<dbReference type="SUPFAM" id="SSF53850">
    <property type="entry name" value="Periplasmic binding protein-like II"/>
    <property type="match status" value="1"/>
</dbReference>
<name>A0A367XD77_9PROT</name>
<evidence type="ECO:0000259" key="3">
    <source>
        <dbReference type="SMART" id="SM00062"/>
    </source>
</evidence>